<dbReference type="EMBL" id="BMIJ01000006">
    <property type="protein sequence ID" value="GGC00881.1"/>
    <property type="molecule type" value="Genomic_DNA"/>
</dbReference>
<accession>A0ABQ1KK02</accession>
<comment type="caution">
    <text evidence="5">The sequence shown here is derived from an EMBL/GenBank/DDBJ whole genome shotgun (WGS) entry which is preliminary data.</text>
</comment>
<feature type="modified residue" description="4-aspartylphosphate" evidence="3">
    <location>
        <position position="78"/>
    </location>
</feature>
<gene>
    <name evidence="5" type="primary">cheC</name>
    <name evidence="5" type="ORF">GCM10011352_28790</name>
</gene>
<dbReference type="PROSITE" id="PS50110">
    <property type="entry name" value="RESPONSE_REGULATORY"/>
    <property type="match status" value="1"/>
</dbReference>
<dbReference type="SUPFAM" id="SSF52172">
    <property type="entry name" value="CheY-like"/>
    <property type="match status" value="1"/>
</dbReference>
<sequence length="354" mass="39148">MAEAEHSDKNYKSNISHTHQGAMVSAPIPVLICDDSAFARKQMVRALSEWNVTITEASHGLEALEAVRAGKGHLLFLDLNMPILDGYQVLERIRSQDLQTLVVVVSGDIQSEARERVMALGALGFINKPIDAKILRDALGEYGLADELEHRSKLAVDNANRQATLEELYQELSNVAMGRAGALLSELLGVFVQLPVPKARINTADDIAVLLEQLRLETNTSATLCQGFIGPDISGEALLIFDQHSLEDMARLLGSDDELTAARQHEMLLDVANVLISAYLGELGRQIDIDFSQGTPVILGQHYHLPEPEALRRWKRTLTIEVGYRIEGFNISCNLLLLFTEDSIDALNERARYL</sequence>
<evidence type="ECO:0000256" key="1">
    <source>
        <dbReference type="ARBA" id="ARBA00022500"/>
    </source>
</evidence>
<evidence type="ECO:0000259" key="4">
    <source>
        <dbReference type="PROSITE" id="PS50110"/>
    </source>
</evidence>
<feature type="domain" description="Response regulatory" evidence="4">
    <location>
        <begin position="29"/>
        <end position="143"/>
    </location>
</feature>
<keyword evidence="2 3" id="KW-0597">Phosphoprotein</keyword>
<dbReference type="Pfam" id="PF00072">
    <property type="entry name" value="Response_reg"/>
    <property type="match status" value="1"/>
</dbReference>
<dbReference type="InterPro" id="IPR001789">
    <property type="entry name" value="Sig_transdc_resp-reg_receiver"/>
</dbReference>
<organism evidence="5 6">
    <name type="scientific">Marinobacterium zhoushanense</name>
    <dbReference type="NCBI Taxonomy" id="1679163"/>
    <lineage>
        <taxon>Bacteria</taxon>
        <taxon>Pseudomonadati</taxon>
        <taxon>Pseudomonadota</taxon>
        <taxon>Gammaproteobacteria</taxon>
        <taxon>Oceanospirillales</taxon>
        <taxon>Oceanospirillaceae</taxon>
        <taxon>Marinobacterium</taxon>
    </lineage>
</organism>
<dbReference type="PANTHER" id="PTHR44591">
    <property type="entry name" value="STRESS RESPONSE REGULATOR PROTEIN 1"/>
    <property type="match status" value="1"/>
</dbReference>
<evidence type="ECO:0000256" key="2">
    <source>
        <dbReference type="ARBA" id="ARBA00022553"/>
    </source>
</evidence>
<keyword evidence="6" id="KW-1185">Reference proteome</keyword>
<keyword evidence="1" id="KW-0145">Chemotaxis</keyword>
<reference evidence="6" key="1">
    <citation type="journal article" date="2019" name="Int. J. Syst. Evol. Microbiol.">
        <title>The Global Catalogue of Microorganisms (GCM) 10K type strain sequencing project: providing services to taxonomists for standard genome sequencing and annotation.</title>
        <authorList>
            <consortium name="The Broad Institute Genomics Platform"/>
            <consortium name="The Broad Institute Genome Sequencing Center for Infectious Disease"/>
            <person name="Wu L."/>
            <person name="Ma J."/>
        </authorList>
    </citation>
    <scope>NUCLEOTIDE SEQUENCE [LARGE SCALE GENOMIC DNA]</scope>
    <source>
        <strain evidence="6">CGMCC 1.15341</strain>
    </source>
</reference>
<dbReference type="PANTHER" id="PTHR44591:SF24">
    <property type="entry name" value="PROTEIN-GLUTAMATE METHYLESTERASE_PROTEIN-GLUTAMINE GLUTAMINASE 1"/>
    <property type="match status" value="1"/>
</dbReference>
<dbReference type="Gene3D" id="3.40.50.2300">
    <property type="match status" value="1"/>
</dbReference>
<dbReference type="InterPro" id="IPR011006">
    <property type="entry name" value="CheY-like_superfamily"/>
</dbReference>
<proteinExistence type="predicted"/>
<evidence type="ECO:0000313" key="6">
    <source>
        <dbReference type="Proteomes" id="UP000629025"/>
    </source>
</evidence>
<dbReference type="SUPFAM" id="SSF103039">
    <property type="entry name" value="CheC-like"/>
    <property type="match status" value="1"/>
</dbReference>
<dbReference type="Proteomes" id="UP000629025">
    <property type="component" value="Unassembled WGS sequence"/>
</dbReference>
<evidence type="ECO:0000256" key="3">
    <source>
        <dbReference type="PROSITE-ProRule" id="PRU00169"/>
    </source>
</evidence>
<dbReference type="SMART" id="SM00448">
    <property type="entry name" value="REC"/>
    <property type="match status" value="1"/>
</dbReference>
<dbReference type="InterPro" id="IPR028976">
    <property type="entry name" value="CheC-like_sf"/>
</dbReference>
<protein>
    <submittedName>
        <fullName evidence="5">Response regulator</fullName>
    </submittedName>
</protein>
<evidence type="ECO:0000313" key="5">
    <source>
        <dbReference type="EMBL" id="GGC00881.1"/>
    </source>
</evidence>
<dbReference type="CDD" id="cd17910">
    <property type="entry name" value="CheC_ClassII"/>
    <property type="match status" value="1"/>
</dbReference>
<dbReference type="InterPro" id="IPR050595">
    <property type="entry name" value="Bact_response_regulator"/>
</dbReference>
<dbReference type="CDD" id="cd17593">
    <property type="entry name" value="REC_CheC-like"/>
    <property type="match status" value="1"/>
</dbReference>
<name>A0ABQ1KK02_9GAMM</name>
<dbReference type="Gene3D" id="3.40.1550.10">
    <property type="entry name" value="CheC-like"/>
    <property type="match status" value="1"/>
</dbReference>